<comment type="caution">
    <text evidence="8">The sequence shown here is derived from an EMBL/GenBank/DDBJ whole genome shotgun (WGS) entry which is preliminary data.</text>
</comment>
<dbReference type="PANTHER" id="PTHR10743">
    <property type="entry name" value="PROTEIN RER1"/>
    <property type="match status" value="1"/>
</dbReference>
<evidence type="ECO:0000256" key="4">
    <source>
        <dbReference type="ARBA" id="ARBA00022989"/>
    </source>
</evidence>
<dbReference type="PIRSF" id="PIRSF016013">
    <property type="entry name" value="AtER_Rer1p"/>
    <property type="match status" value="1"/>
</dbReference>
<evidence type="ECO:0000256" key="6">
    <source>
        <dbReference type="PIRNR" id="PIRNR016013"/>
    </source>
</evidence>
<keyword evidence="4 7" id="KW-1133">Transmembrane helix</keyword>
<comment type="similarity">
    <text evidence="2 6">Belongs to the RER1 family.</text>
</comment>
<dbReference type="PANTHER" id="PTHR10743:SF0">
    <property type="entry name" value="PROTEIN RER1"/>
    <property type="match status" value="1"/>
</dbReference>
<dbReference type="GO" id="GO:0005783">
    <property type="term" value="C:endoplasmic reticulum"/>
    <property type="evidence" value="ECO:0007669"/>
    <property type="project" value="GOC"/>
</dbReference>
<evidence type="ECO:0000256" key="3">
    <source>
        <dbReference type="ARBA" id="ARBA00022692"/>
    </source>
</evidence>
<evidence type="ECO:0000256" key="5">
    <source>
        <dbReference type="ARBA" id="ARBA00023136"/>
    </source>
</evidence>
<dbReference type="EMBL" id="MPUH01000573">
    <property type="protein sequence ID" value="OMJ77485.1"/>
    <property type="molecule type" value="Genomic_DNA"/>
</dbReference>
<name>A0A1R2BLR1_9CILI</name>
<keyword evidence="5 6" id="KW-0472">Membrane</keyword>
<feature type="transmembrane region" description="Helical" evidence="7">
    <location>
        <begin position="23"/>
        <end position="43"/>
    </location>
</feature>
<feature type="transmembrane region" description="Helical" evidence="7">
    <location>
        <begin position="127"/>
        <end position="144"/>
    </location>
</feature>
<dbReference type="GO" id="GO:0006621">
    <property type="term" value="P:protein retention in ER lumen"/>
    <property type="evidence" value="ECO:0007669"/>
    <property type="project" value="TreeGrafter"/>
</dbReference>
<reference evidence="8 9" key="1">
    <citation type="submission" date="2016-11" db="EMBL/GenBank/DDBJ databases">
        <title>The macronuclear genome of Stentor coeruleus: a giant cell with tiny introns.</title>
        <authorList>
            <person name="Slabodnick M."/>
            <person name="Ruby J.G."/>
            <person name="Reiff S.B."/>
            <person name="Swart E.C."/>
            <person name="Gosai S."/>
            <person name="Prabakaran S."/>
            <person name="Witkowska E."/>
            <person name="Larue G.E."/>
            <person name="Fisher S."/>
            <person name="Freeman R.M."/>
            <person name="Gunawardena J."/>
            <person name="Chu W."/>
            <person name="Stover N.A."/>
            <person name="Gregory B.D."/>
            <person name="Nowacki M."/>
            <person name="Derisi J."/>
            <person name="Roy S.W."/>
            <person name="Marshall W.F."/>
            <person name="Sood P."/>
        </authorList>
    </citation>
    <scope>NUCLEOTIDE SEQUENCE [LARGE SCALE GENOMIC DNA]</scope>
    <source>
        <strain evidence="8">WM001</strain>
    </source>
</reference>
<dbReference type="InterPro" id="IPR004932">
    <property type="entry name" value="Rer1"/>
</dbReference>
<comment type="function">
    <text evidence="6">Involved in the retrieval of endoplasmic reticulum membrane proteins from the early Golgi compartment.</text>
</comment>
<dbReference type="GO" id="GO:0000139">
    <property type="term" value="C:Golgi membrane"/>
    <property type="evidence" value="ECO:0007669"/>
    <property type="project" value="TreeGrafter"/>
</dbReference>
<evidence type="ECO:0000313" key="9">
    <source>
        <dbReference type="Proteomes" id="UP000187209"/>
    </source>
</evidence>
<evidence type="ECO:0000313" key="8">
    <source>
        <dbReference type="EMBL" id="OMJ77485.1"/>
    </source>
</evidence>
<evidence type="ECO:0000256" key="2">
    <source>
        <dbReference type="ARBA" id="ARBA00006070"/>
    </source>
</evidence>
<protein>
    <recommendedName>
        <fullName evidence="6">Protein RER1</fullName>
    </recommendedName>
</protein>
<keyword evidence="9" id="KW-1185">Reference proteome</keyword>
<dbReference type="Pfam" id="PF03248">
    <property type="entry name" value="Rer1"/>
    <property type="match status" value="1"/>
</dbReference>
<accession>A0A1R2BLR1</accession>
<dbReference type="GO" id="GO:0006890">
    <property type="term" value="P:retrograde vesicle-mediated transport, Golgi to endoplasmic reticulum"/>
    <property type="evidence" value="ECO:0007669"/>
    <property type="project" value="TreeGrafter"/>
</dbReference>
<evidence type="ECO:0000256" key="1">
    <source>
        <dbReference type="ARBA" id="ARBA00004141"/>
    </source>
</evidence>
<dbReference type="AlphaFoldDB" id="A0A1R2BLR1"/>
<comment type="subcellular location">
    <subcellularLocation>
        <location evidence="1">Membrane</location>
        <topology evidence="1">Multi-pass membrane protein</topology>
    </subcellularLocation>
</comment>
<dbReference type="OrthoDB" id="448250at2759"/>
<gene>
    <name evidence="8" type="ORF">SteCoe_22922</name>
</gene>
<organism evidence="8 9">
    <name type="scientific">Stentor coeruleus</name>
    <dbReference type="NCBI Taxonomy" id="5963"/>
    <lineage>
        <taxon>Eukaryota</taxon>
        <taxon>Sar</taxon>
        <taxon>Alveolata</taxon>
        <taxon>Ciliophora</taxon>
        <taxon>Postciliodesmatophora</taxon>
        <taxon>Heterotrichea</taxon>
        <taxon>Heterotrichida</taxon>
        <taxon>Stentoridae</taxon>
        <taxon>Stentor</taxon>
    </lineage>
</organism>
<evidence type="ECO:0000256" key="7">
    <source>
        <dbReference type="SAM" id="Phobius"/>
    </source>
</evidence>
<proteinExistence type="inferred from homology"/>
<feature type="transmembrane region" description="Helical" evidence="7">
    <location>
        <begin position="49"/>
        <end position="66"/>
    </location>
</feature>
<feature type="transmembrane region" description="Helical" evidence="7">
    <location>
        <begin position="102"/>
        <end position="121"/>
    </location>
</feature>
<dbReference type="Proteomes" id="UP000187209">
    <property type="component" value="Unassembled WGS sequence"/>
</dbReference>
<keyword evidence="3 7" id="KW-0812">Transmembrane</keyword>
<sequence>MDKKLLRIKQIFLAYEGKIIPHIFWRWVFCLVLLVSYGGRIVVTKGFHVISYCLAILILNLFLRFLTPIKADLEEEELDNPVLPIRDTDEFKPFLRKLGEFGLWKNMTIATSIAFFCTFFTSLDLPVFWPVLVMYFIILFVVTMRRQIGHMIKHKYIPFDIGKAKYRGSDKK</sequence>